<protein>
    <submittedName>
        <fullName evidence="3">Pimeloyl-ACP methyl ester carboxylesterase</fullName>
    </submittedName>
</protein>
<dbReference type="PRINTS" id="PR00111">
    <property type="entry name" value="ABHYDROLASE"/>
</dbReference>
<gene>
    <name evidence="3" type="ORF">IW245_007119</name>
</gene>
<dbReference type="Proteomes" id="UP000622552">
    <property type="component" value="Unassembled WGS sequence"/>
</dbReference>
<proteinExistence type="predicted"/>
<feature type="domain" description="AB hydrolase-1" evidence="2">
    <location>
        <begin position="24"/>
        <end position="249"/>
    </location>
</feature>
<dbReference type="Gene3D" id="3.40.50.1820">
    <property type="entry name" value="alpha/beta hydrolase"/>
    <property type="match status" value="1"/>
</dbReference>
<evidence type="ECO:0000313" key="3">
    <source>
        <dbReference type="EMBL" id="MBG6140925.1"/>
    </source>
</evidence>
<dbReference type="PANTHER" id="PTHR43798:SF31">
    <property type="entry name" value="AB HYDROLASE SUPERFAMILY PROTEIN YCLE"/>
    <property type="match status" value="1"/>
</dbReference>
<accession>A0A8J7KK41</accession>
<reference evidence="3" key="1">
    <citation type="submission" date="2020-11" db="EMBL/GenBank/DDBJ databases">
        <title>Sequencing the genomes of 1000 actinobacteria strains.</title>
        <authorList>
            <person name="Klenk H.-P."/>
        </authorList>
    </citation>
    <scope>NUCLEOTIDE SEQUENCE</scope>
    <source>
        <strain evidence="3">DSM 45356</strain>
    </source>
</reference>
<name>A0A8J7KK41_9ACTN</name>
<organism evidence="3 4">
    <name type="scientific">Longispora fulva</name>
    <dbReference type="NCBI Taxonomy" id="619741"/>
    <lineage>
        <taxon>Bacteria</taxon>
        <taxon>Bacillati</taxon>
        <taxon>Actinomycetota</taxon>
        <taxon>Actinomycetes</taxon>
        <taxon>Micromonosporales</taxon>
        <taxon>Micromonosporaceae</taxon>
        <taxon>Longispora</taxon>
    </lineage>
</organism>
<dbReference type="AlphaFoldDB" id="A0A8J7KK41"/>
<dbReference type="Pfam" id="PF12697">
    <property type="entry name" value="Abhydrolase_6"/>
    <property type="match status" value="1"/>
</dbReference>
<dbReference type="PANTHER" id="PTHR43798">
    <property type="entry name" value="MONOACYLGLYCEROL LIPASE"/>
    <property type="match status" value="1"/>
</dbReference>
<evidence type="ECO:0000256" key="1">
    <source>
        <dbReference type="ARBA" id="ARBA00022801"/>
    </source>
</evidence>
<dbReference type="GO" id="GO:0016020">
    <property type="term" value="C:membrane"/>
    <property type="evidence" value="ECO:0007669"/>
    <property type="project" value="TreeGrafter"/>
</dbReference>
<dbReference type="EMBL" id="JADOUF010000001">
    <property type="protein sequence ID" value="MBG6140925.1"/>
    <property type="molecule type" value="Genomic_DNA"/>
</dbReference>
<sequence length="258" mass="27692">MRAHLPARLELPYVEQGDPAAVPVVLLPGVGDSHRIFGSILAHLPADIHAVALTPRGHGDATRPRAGYGTADLAGDLAEFLDALGHDDAVLVGASSGGLIAQRFAVDRPGRVRGLVFLGAPVTLRDNPEVEGITAELTDPIEPDHFRRLWTYLLPEPPPAPLLDMLVEDNLKVPSRIWHALFEGLVADDSDRGLAAVTAPSLTIWGDRDPIVPLDEQRARAEALPGGRLIVYPDAGHCFYLEHPARVAADIATFVRSL</sequence>
<evidence type="ECO:0000313" key="4">
    <source>
        <dbReference type="Proteomes" id="UP000622552"/>
    </source>
</evidence>
<dbReference type="InterPro" id="IPR000073">
    <property type="entry name" value="AB_hydrolase_1"/>
</dbReference>
<dbReference type="SUPFAM" id="SSF53474">
    <property type="entry name" value="alpha/beta-Hydrolases"/>
    <property type="match status" value="1"/>
</dbReference>
<keyword evidence="4" id="KW-1185">Reference proteome</keyword>
<comment type="caution">
    <text evidence="3">The sequence shown here is derived from an EMBL/GenBank/DDBJ whole genome shotgun (WGS) entry which is preliminary data.</text>
</comment>
<dbReference type="GO" id="GO:0016787">
    <property type="term" value="F:hydrolase activity"/>
    <property type="evidence" value="ECO:0007669"/>
    <property type="project" value="UniProtKB-KW"/>
</dbReference>
<evidence type="ECO:0000259" key="2">
    <source>
        <dbReference type="Pfam" id="PF12697"/>
    </source>
</evidence>
<dbReference type="InterPro" id="IPR029058">
    <property type="entry name" value="AB_hydrolase_fold"/>
</dbReference>
<dbReference type="InterPro" id="IPR050266">
    <property type="entry name" value="AB_hydrolase_sf"/>
</dbReference>
<keyword evidence="1" id="KW-0378">Hydrolase</keyword>
<dbReference type="RefSeq" id="WP_197007421.1">
    <property type="nucleotide sequence ID" value="NZ_BONS01000019.1"/>
</dbReference>